<dbReference type="EMBL" id="LSLI01000023">
    <property type="protein sequence ID" value="KXS32624.1"/>
    <property type="molecule type" value="Genomic_DNA"/>
</dbReference>
<dbReference type="PATRIC" id="fig|1796491.3.peg.1332"/>
<comment type="caution">
    <text evidence="8">The sequence shown here is derived from an EMBL/GenBank/DDBJ whole genome shotgun (WGS) entry which is preliminary data.</text>
</comment>
<reference evidence="8 9" key="2">
    <citation type="submission" date="2016-03" db="EMBL/GenBank/DDBJ databases">
        <title>New uncultured bacterium of the family Gallionellaceae from acid mine drainage: description and reconstruction of genome based on metagenomic analysis of microbial community.</title>
        <authorList>
            <person name="Kadnikov V."/>
            <person name="Ivasenko D."/>
            <person name="Beletsky A."/>
            <person name="Mardanov A."/>
            <person name="Danilova E."/>
            <person name="Pimenov N."/>
            <person name="Karnachuk O."/>
            <person name="Ravin N."/>
        </authorList>
    </citation>
    <scope>NUCLEOTIDE SEQUENCE [LARGE SCALE GENOMIC DNA]</scope>
    <source>
        <strain evidence="8">ShG14-8</strain>
    </source>
</reference>
<evidence type="ECO:0000256" key="3">
    <source>
        <dbReference type="ARBA" id="ARBA00022692"/>
    </source>
</evidence>
<feature type="transmembrane region" description="Helical" evidence="7">
    <location>
        <begin position="136"/>
        <end position="155"/>
    </location>
</feature>
<feature type="transmembrane region" description="Helical" evidence="7">
    <location>
        <begin position="376"/>
        <end position="394"/>
    </location>
</feature>
<dbReference type="Proteomes" id="UP000070578">
    <property type="component" value="Unassembled WGS sequence"/>
</dbReference>
<dbReference type="PANTHER" id="PTHR11706:SF33">
    <property type="entry name" value="NATURAL RESISTANCE-ASSOCIATED MACROPHAGE PROTEIN 2"/>
    <property type="match status" value="1"/>
</dbReference>
<evidence type="ECO:0000256" key="5">
    <source>
        <dbReference type="ARBA" id="ARBA00022989"/>
    </source>
</evidence>
<keyword evidence="2" id="KW-0813">Transport</keyword>
<dbReference type="GO" id="GO:0015086">
    <property type="term" value="F:cadmium ion transmembrane transporter activity"/>
    <property type="evidence" value="ECO:0007669"/>
    <property type="project" value="TreeGrafter"/>
</dbReference>
<dbReference type="GO" id="GO:0005384">
    <property type="term" value="F:manganese ion transmembrane transporter activity"/>
    <property type="evidence" value="ECO:0007669"/>
    <property type="project" value="TreeGrafter"/>
</dbReference>
<feature type="transmembrane region" description="Helical" evidence="7">
    <location>
        <begin position="162"/>
        <end position="181"/>
    </location>
</feature>
<evidence type="ECO:0000256" key="2">
    <source>
        <dbReference type="ARBA" id="ARBA00022448"/>
    </source>
</evidence>
<dbReference type="InterPro" id="IPR001046">
    <property type="entry name" value="NRAMP_fam"/>
</dbReference>
<feature type="transmembrane region" description="Helical" evidence="7">
    <location>
        <begin position="99"/>
        <end position="124"/>
    </location>
</feature>
<dbReference type="Pfam" id="PF01566">
    <property type="entry name" value="Nramp"/>
    <property type="match status" value="1"/>
</dbReference>
<feature type="transmembrane region" description="Helical" evidence="7">
    <location>
        <begin position="58"/>
        <end position="78"/>
    </location>
</feature>
<sequence>MTRTPDIAHSSQIQPASMKKTLLLWLSKLGPGLITGAADDDPSGIATYSQGGAQYGFATLWTLFLTYPLMVGIQVISARIGCVTGHGLGTNIAKSNSRGVATTLVALLLVANTINIGADLAAMADAVQLVAGGPRHIYAVALGLTCLLLQVFIPYQRYVRVLKWLTLTLFAYVGTVFASHVPWGAVLHGTLFPRVEITPDYLLLIVAIFGTTISPYLFFWQAGQEVEELEVRQSKDSLRNSPQDALRQLRRINIDTALGMAFSNIIAFFIMLTTAVTLYTHGLHDIQTSAQAAEALRPIGGEFTFLLFAAGIIGTGMLAVPVLAGSAAYAVGETFRWPSSLGLRLNEAKYFYAIIAIATLVGVLLVFSPIDPVKALLWSAMINGVISVPLMLAMMRISTRQDIMGGFVIGTRLKWLGWLATGVMAVTVLAFGLTSLAGYLKPD</sequence>
<reference evidence="8 9" key="1">
    <citation type="submission" date="2016-02" db="EMBL/GenBank/DDBJ databases">
        <authorList>
            <person name="Wen L."/>
            <person name="He K."/>
            <person name="Yang H."/>
        </authorList>
    </citation>
    <scope>NUCLEOTIDE SEQUENCE [LARGE SCALE GENOMIC DNA]</scope>
    <source>
        <strain evidence="8">ShG14-8</strain>
    </source>
</reference>
<keyword evidence="5 7" id="KW-1133">Transmembrane helix</keyword>
<evidence type="ECO:0000256" key="6">
    <source>
        <dbReference type="ARBA" id="ARBA00023136"/>
    </source>
</evidence>
<dbReference type="GO" id="GO:0005886">
    <property type="term" value="C:plasma membrane"/>
    <property type="evidence" value="ECO:0007669"/>
    <property type="project" value="TreeGrafter"/>
</dbReference>
<keyword evidence="3 7" id="KW-0812">Transmembrane</keyword>
<evidence type="ECO:0000256" key="7">
    <source>
        <dbReference type="SAM" id="Phobius"/>
    </source>
</evidence>
<dbReference type="GO" id="GO:0034755">
    <property type="term" value="P:iron ion transmembrane transport"/>
    <property type="evidence" value="ECO:0007669"/>
    <property type="project" value="TreeGrafter"/>
</dbReference>
<protein>
    <submittedName>
        <fullName evidence="8">Manganese transport protein</fullName>
    </submittedName>
</protein>
<gene>
    <name evidence="8" type="ORF">AWT59_1219</name>
</gene>
<comment type="subcellular location">
    <subcellularLocation>
        <location evidence="1">Membrane</location>
        <topology evidence="1">Multi-pass membrane protein</topology>
    </subcellularLocation>
</comment>
<keyword evidence="6 7" id="KW-0472">Membrane</keyword>
<feature type="transmembrane region" description="Helical" evidence="7">
    <location>
        <begin position="201"/>
        <end position="219"/>
    </location>
</feature>
<evidence type="ECO:0000256" key="4">
    <source>
        <dbReference type="ARBA" id="ARBA00022847"/>
    </source>
</evidence>
<name>A0A139BUH2_9PROT</name>
<keyword evidence="4" id="KW-0769">Symport</keyword>
<evidence type="ECO:0000313" key="9">
    <source>
        <dbReference type="Proteomes" id="UP000070578"/>
    </source>
</evidence>
<feature type="transmembrane region" description="Helical" evidence="7">
    <location>
        <begin position="350"/>
        <end position="370"/>
    </location>
</feature>
<accession>A0A139BUH2</accession>
<evidence type="ECO:0000256" key="1">
    <source>
        <dbReference type="ARBA" id="ARBA00004141"/>
    </source>
</evidence>
<dbReference type="PANTHER" id="PTHR11706">
    <property type="entry name" value="SOLUTE CARRIER PROTEIN FAMILY 11 MEMBER"/>
    <property type="match status" value="1"/>
</dbReference>
<dbReference type="GO" id="GO:0015293">
    <property type="term" value="F:symporter activity"/>
    <property type="evidence" value="ECO:0007669"/>
    <property type="project" value="UniProtKB-KW"/>
</dbReference>
<organism evidence="8 9">
    <name type="scientific">Candidatus Gallionella acididurans</name>
    <dbReference type="NCBI Taxonomy" id="1796491"/>
    <lineage>
        <taxon>Bacteria</taxon>
        <taxon>Pseudomonadati</taxon>
        <taxon>Pseudomonadota</taxon>
        <taxon>Betaproteobacteria</taxon>
        <taxon>Nitrosomonadales</taxon>
        <taxon>Gallionellaceae</taxon>
        <taxon>Gallionella</taxon>
    </lineage>
</organism>
<feature type="transmembrane region" description="Helical" evidence="7">
    <location>
        <begin position="305"/>
        <end position="329"/>
    </location>
</feature>
<feature type="transmembrane region" description="Helical" evidence="7">
    <location>
        <begin position="21"/>
        <end position="38"/>
    </location>
</feature>
<evidence type="ECO:0000313" key="8">
    <source>
        <dbReference type="EMBL" id="KXS32624.1"/>
    </source>
</evidence>
<dbReference type="AlphaFoldDB" id="A0A139BUH2"/>
<proteinExistence type="predicted"/>
<feature type="transmembrane region" description="Helical" evidence="7">
    <location>
        <begin position="415"/>
        <end position="440"/>
    </location>
</feature>
<feature type="transmembrane region" description="Helical" evidence="7">
    <location>
        <begin position="257"/>
        <end position="279"/>
    </location>
</feature>